<name>A0AC61Y9F1_9FLAO</name>
<dbReference type="EMBL" id="CABVMM010000008">
    <property type="protein sequence ID" value="VVV00975.1"/>
    <property type="molecule type" value="Genomic_DNA"/>
</dbReference>
<gene>
    <name evidence="1" type="primary">pabC</name>
    <name evidence="1" type="ORF">FVB9532_02252</name>
</gene>
<evidence type="ECO:0000313" key="1">
    <source>
        <dbReference type="EMBL" id="VVV00975.1"/>
    </source>
</evidence>
<dbReference type="Proteomes" id="UP000356253">
    <property type="component" value="Unassembled WGS sequence"/>
</dbReference>
<evidence type="ECO:0000313" key="2">
    <source>
        <dbReference type="Proteomes" id="UP000356253"/>
    </source>
</evidence>
<proteinExistence type="predicted"/>
<protein>
    <submittedName>
        <fullName evidence="1">Aminodeoxychorismate lyase</fullName>
        <ecNumber evidence="1">4.1.3.38</ecNumber>
    </submittedName>
</protein>
<dbReference type="EC" id="4.1.3.38" evidence="1"/>
<comment type="caution">
    <text evidence="1">The sequence shown here is derived from an EMBL/GenBank/DDBJ whole genome shotgun (WGS) entry which is preliminary data.</text>
</comment>
<sequence length="281" mass="32307">MVNFEGNIIEEQEANISLNNRSFNYADGIFETIRVINGKVMFWEDHYFRLMSSMRILRMNIPMEFSPEFLEEQILQLIEKNGLSNTPTKVKINVFRKEGGLYRPTTREVSYFIRTFELENPFYTINEEDYEVELFKDHYLTSGLLSTLKSTNKIINVLASIYAEENDYQNCLLVNEKKSVVEGINGNLFVVKGNTIKTAPLEEGCLNGITRKKLIEVIGKLDDFTLEEAAVSPFELQKADELFLTNVITGIQPITKYRKKTFENKVAKQLLAKLNASARLA</sequence>
<reference evidence="1" key="1">
    <citation type="submission" date="2019-09" db="EMBL/GenBank/DDBJ databases">
        <authorList>
            <person name="Rodrigo-Torres L."/>
            <person name="Arahal R. D."/>
            <person name="Lucena T."/>
        </authorList>
    </citation>
    <scope>NUCLEOTIDE SEQUENCE</scope>
    <source>
        <strain evidence="1">ISS653</strain>
    </source>
</reference>
<organism evidence="1 2">
    <name type="scientific">Mesonia oceanica</name>
    <dbReference type="NCBI Taxonomy" id="2687242"/>
    <lineage>
        <taxon>Bacteria</taxon>
        <taxon>Pseudomonadati</taxon>
        <taxon>Bacteroidota</taxon>
        <taxon>Flavobacteriia</taxon>
        <taxon>Flavobacteriales</taxon>
        <taxon>Flavobacteriaceae</taxon>
        <taxon>Mesonia</taxon>
    </lineage>
</organism>
<keyword evidence="2" id="KW-1185">Reference proteome</keyword>
<keyword evidence="1" id="KW-0456">Lyase</keyword>
<accession>A0AC61Y9F1</accession>